<evidence type="ECO:0000313" key="4">
    <source>
        <dbReference type="Proteomes" id="UP000241587"/>
    </source>
</evidence>
<reference evidence="2 4" key="1">
    <citation type="submission" date="2018-02" db="EMBL/GenBank/DDBJ databases">
        <title>Fusarium culmorum secondary metabolites in fungal-bacterial-plant interactions.</title>
        <authorList>
            <person name="Schmidt R."/>
        </authorList>
    </citation>
    <scope>NUCLEOTIDE SEQUENCE [LARGE SCALE GENOMIC DNA]</scope>
    <source>
        <strain evidence="2 4">PV</strain>
    </source>
</reference>
<keyword evidence="4" id="KW-1185">Reference proteome</keyword>
<dbReference type="Proteomes" id="UP000663297">
    <property type="component" value="Chromosome 4"/>
</dbReference>
<dbReference type="OMA" id="RDETRMC"/>
<evidence type="ECO:0000256" key="1">
    <source>
        <dbReference type="SAM" id="MobiDB-lite"/>
    </source>
</evidence>
<accession>A0A2T4GIB4</accession>
<evidence type="ECO:0000313" key="3">
    <source>
        <dbReference type="EMBL" id="QPC68804.1"/>
    </source>
</evidence>
<feature type="compositionally biased region" description="Basic and acidic residues" evidence="1">
    <location>
        <begin position="1"/>
        <end position="15"/>
    </location>
</feature>
<proteinExistence type="predicted"/>
<name>A0A2T4GIB4_FUSCU</name>
<dbReference type="EMBL" id="CP064750">
    <property type="protein sequence ID" value="QPC68804.1"/>
    <property type="molecule type" value="Genomic_DNA"/>
</dbReference>
<evidence type="ECO:0000313" key="2">
    <source>
        <dbReference type="EMBL" id="PTD03282.1"/>
    </source>
</evidence>
<dbReference type="OrthoDB" id="10270808at2759"/>
<protein>
    <submittedName>
        <fullName evidence="2">Uncharacterized protein</fullName>
    </submittedName>
</protein>
<reference evidence="3" key="2">
    <citation type="submission" date="2020-11" db="EMBL/GenBank/DDBJ databases">
        <title>The chromosome-scale genome resource for two endophytic Fusarium species: F. culmorum and F. pseudograminearum.</title>
        <authorList>
            <person name="Yuan Z."/>
        </authorList>
    </citation>
    <scope>NUCLEOTIDE SEQUENCE</scope>
    <source>
        <strain evidence="3">Class2-1B</strain>
    </source>
</reference>
<feature type="region of interest" description="Disordered" evidence="1">
    <location>
        <begin position="1"/>
        <end position="56"/>
    </location>
</feature>
<gene>
    <name evidence="2" type="ORF">FCULG_00009447</name>
    <name evidence="3" type="ORF">HYE67_011035</name>
</gene>
<dbReference type="EMBL" id="PVEM01000016">
    <property type="protein sequence ID" value="PTD03282.1"/>
    <property type="molecule type" value="Genomic_DNA"/>
</dbReference>
<dbReference type="AlphaFoldDB" id="A0A2T4GIB4"/>
<dbReference type="Proteomes" id="UP000241587">
    <property type="component" value="Unassembled WGS sequence"/>
</dbReference>
<organism evidence="2 4">
    <name type="scientific">Fusarium culmorum</name>
    <dbReference type="NCBI Taxonomy" id="5516"/>
    <lineage>
        <taxon>Eukaryota</taxon>
        <taxon>Fungi</taxon>
        <taxon>Dikarya</taxon>
        <taxon>Ascomycota</taxon>
        <taxon>Pezizomycotina</taxon>
        <taxon>Sordariomycetes</taxon>
        <taxon>Hypocreomycetidae</taxon>
        <taxon>Hypocreales</taxon>
        <taxon>Nectriaceae</taxon>
        <taxon>Fusarium</taxon>
    </lineage>
</organism>
<sequence>MEETNHGAKEERQMVVDRGNSSIYTEAQETRESQADRNATSKQGEQGDDFSSGSRDETRMCMGLEVLKWWWLGRCGNGMVEWVHPPTVETRHASLDTRTLLTHYGPLWQDMVAAFKRLLK</sequence>
<feature type="compositionally biased region" description="Polar residues" evidence="1">
    <location>
        <begin position="36"/>
        <end position="53"/>
    </location>
</feature>